<dbReference type="RefSeq" id="WP_149762610.1">
    <property type="nucleotide sequence ID" value="NZ_BSPE01000023.1"/>
</dbReference>
<organism evidence="5 6">
    <name type="scientific">Neomesorhizobium albiziae</name>
    <dbReference type="NCBI Taxonomy" id="335020"/>
    <lineage>
        <taxon>Bacteria</taxon>
        <taxon>Pseudomonadati</taxon>
        <taxon>Pseudomonadota</taxon>
        <taxon>Alphaproteobacteria</taxon>
        <taxon>Hyphomicrobiales</taxon>
        <taxon>Phyllobacteriaceae</taxon>
        <taxon>Neomesorhizobium</taxon>
    </lineage>
</organism>
<dbReference type="InterPro" id="IPR009057">
    <property type="entry name" value="Homeodomain-like_sf"/>
</dbReference>
<dbReference type="Pfam" id="PF12833">
    <property type="entry name" value="HTH_18"/>
    <property type="match status" value="1"/>
</dbReference>
<keyword evidence="6" id="KW-1185">Reference proteome</keyword>
<keyword evidence="2 5" id="KW-0238">DNA-binding</keyword>
<evidence type="ECO:0000256" key="1">
    <source>
        <dbReference type="ARBA" id="ARBA00023015"/>
    </source>
</evidence>
<evidence type="ECO:0000313" key="6">
    <source>
        <dbReference type="Proteomes" id="UP000323300"/>
    </source>
</evidence>
<accession>A0A1I4DQP5</accession>
<dbReference type="GO" id="GO:0003700">
    <property type="term" value="F:DNA-binding transcription factor activity"/>
    <property type="evidence" value="ECO:0007669"/>
    <property type="project" value="InterPro"/>
</dbReference>
<feature type="domain" description="HTH araC/xylS-type" evidence="4">
    <location>
        <begin position="185"/>
        <end position="283"/>
    </location>
</feature>
<evidence type="ECO:0000259" key="4">
    <source>
        <dbReference type="PROSITE" id="PS01124"/>
    </source>
</evidence>
<dbReference type="InterPro" id="IPR011051">
    <property type="entry name" value="RmlC_Cupin_sf"/>
</dbReference>
<dbReference type="SUPFAM" id="SSF46689">
    <property type="entry name" value="Homeodomain-like"/>
    <property type="match status" value="2"/>
</dbReference>
<name>A0A1I4DQP5_9HYPH</name>
<keyword evidence="3" id="KW-0804">Transcription</keyword>
<dbReference type="PANTHER" id="PTHR43280">
    <property type="entry name" value="ARAC-FAMILY TRANSCRIPTIONAL REGULATOR"/>
    <property type="match status" value="1"/>
</dbReference>
<keyword evidence="1" id="KW-0805">Transcription regulation</keyword>
<dbReference type="Gene3D" id="1.10.10.60">
    <property type="entry name" value="Homeodomain-like"/>
    <property type="match status" value="2"/>
</dbReference>
<dbReference type="SUPFAM" id="SSF51182">
    <property type="entry name" value="RmlC-like cupins"/>
    <property type="match status" value="1"/>
</dbReference>
<gene>
    <name evidence="5" type="ORF">SAMN04488498_11872</name>
</gene>
<evidence type="ECO:0000313" key="5">
    <source>
        <dbReference type="EMBL" id="SFK94356.1"/>
    </source>
</evidence>
<dbReference type="OrthoDB" id="9816011at2"/>
<dbReference type="EMBL" id="FOSL01000018">
    <property type="protein sequence ID" value="SFK94356.1"/>
    <property type="molecule type" value="Genomic_DNA"/>
</dbReference>
<sequence>MKPVLEKVQPSPDASWAMLNRRLDDEIPFQWHHHPELELTLTLNSRGQRFIGDHIGTYEDGDLVLIGPNLPHTWSSTEKVDAGAPHVALVMWLRPDWANALSETFVELKAIAAMLERAVTGLEFSPDFARRVRPMIEDLFTRAPDERLLGLMQVLNILAHDQDALPLASRRSAPAVTGTDRTRIDRVLDHIHIHYASGLSLSELADVAALSPSGLHRLFRRHTHVSISDYIMRLKIGEACAMLSGTTTPIAHIAGAVGYQSLANFNRQFKALKGLTPRGYRQSFGTTGK</sequence>
<reference evidence="5 6" key="1">
    <citation type="submission" date="2016-10" db="EMBL/GenBank/DDBJ databases">
        <authorList>
            <person name="Varghese N."/>
            <person name="Submissions S."/>
        </authorList>
    </citation>
    <scope>NUCLEOTIDE SEQUENCE [LARGE SCALE GENOMIC DNA]</scope>
    <source>
        <strain evidence="5 6">DSM 21822</strain>
    </source>
</reference>
<dbReference type="InterPro" id="IPR014710">
    <property type="entry name" value="RmlC-like_jellyroll"/>
</dbReference>
<dbReference type="PROSITE" id="PS01124">
    <property type="entry name" value="HTH_ARAC_FAMILY_2"/>
    <property type="match status" value="1"/>
</dbReference>
<dbReference type="Gene3D" id="2.60.120.10">
    <property type="entry name" value="Jelly Rolls"/>
    <property type="match status" value="1"/>
</dbReference>
<protein>
    <submittedName>
        <fullName evidence="5">AraC-type DNA-binding protein</fullName>
    </submittedName>
</protein>
<dbReference type="CDD" id="cd06976">
    <property type="entry name" value="cupin_MtlR-like_N"/>
    <property type="match status" value="1"/>
</dbReference>
<dbReference type="AlphaFoldDB" id="A0A1I4DQP5"/>
<dbReference type="GO" id="GO:0043565">
    <property type="term" value="F:sequence-specific DNA binding"/>
    <property type="evidence" value="ECO:0007669"/>
    <property type="project" value="InterPro"/>
</dbReference>
<dbReference type="SMART" id="SM00342">
    <property type="entry name" value="HTH_ARAC"/>
    <property type="match status" value="1"/>
</dbReference>
<dbReference type="Proteomes" id="UP000323300">
    <property type="component" value="Unassembled WGS sequence"/>
</dbReference>
<proteinExistence type="predicted"/>
<dbReference type="InterPro" id="IPR018060">
    <property type="entry name" value="HTH_AraC"/>
</dbReference>
<evidence type="ECO:0000256" key="3">
    <source>
        <dbReference type="ARBA" id="ARBA00023163"/>
    </source>
</evidence>
<evidence type="ECO:0000256" key="2">
    <source>
        <dbReference type="ARBA" id="ARBA00023125"/>
    </source>
</evidence>
<dbReference type="PANTHER" id="PTHR43280:SF27">
    <property type="entry name" value="TRANSCRIPTIONAL REGULATOR MTLR"/>
    <property type="match status" value="1"/>
</dbReference>